<evidence type="ECO:0000313" key="5">
    <source>
        <dbReference type="Proteomes" id="UP000549394"/>
    </source>
</evidence>
<evidence type="ECO:0000313" key="4">
    <source>
        <dbReference type="EMBL" id="CAD5116924.1"/>
    </source>
</evidence>
<dbReference type="PROSITE" id="PS50088">
    <property type="entry name" value="ANK_REPEAT"/>
    <property type="match status" value="5"/>
</dbReference>
<dbReference type="PROSITE" id="PS50297">
    <property type="entry name" value="ANK_REP_REGION"/>
    <property type="match status" value="4"/>
</dbReference>
<dbReference type="Pfam" id="PF12796">
    <property type="entry name" value="Ank_2"/>
    <property type="match status" value="4"/>
</dbReference>
<name>A0A7I8VQQ1_9ANNE</name>
<keyword evidence="1" id="KW-0677">Repeat</keyword>
<evidence type="ECO:0000256" key="3">
    <source>
        <dbReference type="PROSITE-ProRule" id="PRU00023"/>
    </source>
</evidence>
<accession>A0A7I8VQQ1</accession>
<evidence type="ECO:0000256" key="2">
    <source>
        <dbReference type="ARBA" id="ARBA00023043"/>
    </source>
</evidence>
<dbReference type="InterPro" id="IPR036770">
    <property type="entry name" value="Ankyrin_rpt-contain_sf"/>
</dbReference>
<protein>
    <submittedName>
        <fullName evidence="4">DgyrCDS5764</fullName>
    </submittedName>
</protein>
<dbReference type="Proteomes" id="UP000549394">
    <property type="component" value="Unassembled WGS sequence"/>
</dbReference>
<reference evidence="4 5" key="1">
    <citation type="submission" date="2020-08" db="EMBL/GenBank/DDBJ databases">
        <authorList>
            <person name="Hejnol A."/>
        </authorList>
    </citation>
    <scope>NUCLEOTIDE SEQUENCE [LARGE SCALE GENOMIC DNA]</scope>
</reference>
<dbReference type="InterPro" id="IPR002110">
    <property type="entry name" value="Ankyrin_rpt"/>
</dbReference>
<dbReference type="AlphaFoldDB" id="A0A7I8VQQ1"/>
<feature type="repeat" description="ANK" evidence="3">
    <location>
        <begin position="286"/>
        <end position="307"/>
    </location>
</feature>
<keyword evidence="2 3" id="KW-0040">ANK repeat</keyword>
<dbReference type="InterPro" id="IPR051165">
    <property type="entry name" value="Multifunctional_ANK_Repeat"/>
</dbReference>
<feature type="repeat" description="ANK" evidence="3">
    <location>
        <begin position="649"/>
        <end position="681"/>
    </location>
</feature>
<sequence length="1004" mass="113311">MSNSVESDYSNHRRTSSITSNLSAISSKTTIESLESEDFNDKTNKLAHLIANLFWKPSLSFTEFVYDENQVDEEGYEIKKYVDFESLWPTKNKFSSLLKELSHEDNYHEILNEILIFSFFCNIRHVFQILLNDNFIGINHQLLDGFPALHTACIAQNIDAVCRLVTQMNDSEIKSLDNKYAFTAYQVARCQDIRRVLPNARYSLVQTANMIKMSNSSNYFEMARNPDQITDLQLRLQLFKFDVNRQYNEDGNYLIHIATETGTKSIPLLLSLVRIQKCDVDIVNGSGLTPLMLAAQRGHVAVCDVLICVLGANPNIINPENGWSALHYAAKYNRIEVIGTLEKRGGDFNTEDFKGRRPDDVASFYKNYESKWLLEHLRYRRTDLLKKAIDTGKLNKFEIRPTDLVTIDRSGYTLLMLSSIQNRYEILEMLLTFSNAPIDAQHSEDLKTALCLAASAGNTESCAVLLSEGANPTVKDMASLLPLHYAVQSDNLPCVQLLLSNSAGLTGLVKALEMASSPDVERAIKDSMLRRQSDIVAPALFDCAVKGDVQKLYTILEDGDEVNPMSAAGDWPLYLAAENGHLEVVKFLIEKGGSLYLKHSRTNSTVLHAASMGGHIDLLVYLMQFTTNNQNFRPLREKEQLGINDLTFDMKTALQLAADKGFGRIVRLLLRNGATTSVTDWNGKLYICPDYDGVQLMIEQHRRAHIKAIMEVLNDKKGIQRLKNIWLLKFDHNLKDINGNTMLMLACRLGRSDMVQYMLESAVYELDRRPNTPRLHNKKIGFLSSSSSSFNEMIASQDVENSLGTENAENPVLHDSITNFMEDLVKQKEHSLVYPDNRISHVSVQHSQTGKTSYHYALDKGDQYHIIKMLIEKDQHAANIQDSSGLSALHYSCLLNRKRSVEVLLSKKSTDVNLRTLEGQLPEELTKINKIRKMIEDARKASPERMKGSASYVGGIFSMPSTIHSVTTDSLSGSSVDFDRLNTQFVLMKQKMMKSSANTVIDYK</sequence>
<feature type="repeat" description="ANK" evidence="3">
    <location>
        <begin position="568"/>
        <end position="600"/>
    </location>
</feature>
<gene>
    <name evidence="4" type="ORF">DGYR_LOCUS5503</name>
</gene>
<dbReference type="Gene3D" id="1.25.40.20">
    <property type="entry name" value="Ankyrin repeat-containing domain"/>
    <property type="match status" value="5"/>
</dbReference>
<dbReference type="SMART" id="SM00248">
    <property type="entry name" value="ANK"/>
    <property type="match status" value="13"/>
</dbReference>
<dbReference type="Pfam" id="PF13606">
    <property type="entry name" value="Ank_3"/>
    <property type="match status" value="1"/>
</dbReference>
<proteinExistence type="predicted"/>
<comment type="caution">
    <text evidence="4">The sequence shown here is derived from an EMBL/GenBank/DDBJ whole genome shotgun (WGS) entry which is preliminary data.</text>
</comment>
<keyword evidence="5" id="KW-1185">Reference proteome</keyword>
<dbReference type="EMBL" id="CAJFCJ010000007">
    <property type="protein sequence ID" value="CAD5116924.1"/>
    <property type="molecule type" value="Genomic_DNA"/>
</dbReference>
<evidence type="ECO:0000256" key="1">
    <source>
        <dbReference type="ARBA" id="ARBA00022737"/>
    </source>
</evidence>
<feature type="repeat" description="ANK" evidence="3">
    <location>
        <begin position="321"/>
        <end position="353"/>
    </location>
</feature>
<dbReference type="PANTHER" id="PTHR24123">
    <property type="entry name" value="ANKYRIN REPEAT-CONTAINING"/>
    <property type="match status" value="1"/>
</dbReference>
<dbReference type="OrthoDB" id="539213at2759"/>
<organism evidence="4 5">
    <name type="scientific">Dimorphilus gyrociliatus</name>
    <dbReference type="NCBI Taxonomy" id="2664684"/>
    <lineage>
        <taxon>Eukaryota</taxon>
        <taxon>Metazoa</taxon>
        <taxon>Spiralia</taxon>
        <taxon>Lophotrochozoa</taxon>
        <taxon>Annelida</taxon>
        <taxon>Polychaeta</taxon>
        <taxon>Polychaeta incertae sedis</taxon>
        <taxon>Dinophilidae</taxon>
        <taxon>Dimorphilus</taxon>
    </lineage>
</organism>
<dbReference type="PANTHER" id="PTHR24123:SF141">
    <property type="entry name" value="ANKYRIN 2, ISOFORM U"/>
    <property type="match status" value="1"/>
</dbReference>
<feature type="repeat" description="ANK" evidence="3">
    <location>
        <begin position="445"/>
        <end position="477"/>
    </location>
</feature>
<dbReference type="SUPFAM" id="SSF48403">
    <property type="entry name" value="Ankyrin repeat"/>
    <property type="match status" value="3"/>
</dbReference>